<organism evidence="10 11">
    <name type="scientific">Nesidiocoris tenuis</name>
    <dbReference type="NCBI Taxonomy" id="355587"/>
    <lineage>
        <taxon>Eukaryota</taxon>
        <taxon>Metazoa</taxon>
        <taxon>Ecdysozoa</taxon>
        <taxon>Arthropoda</taxon>
        <taxon>Hexapoda</taxon>
        <taxon>Insecta</taxon>
        <taxon>Pterygota</taxon>
        <taxon>Neoptera</taxon>
        <taxon>Paraneoptera</taxon>
        <taxon>Hemiptera</taxon>
        <taxon>Heteroptera</taxon>
        <taxon>Panheteroptera</taxon>
        <taxon>Cimicomorpha</taxon>
        <taxon>Miridae</taxon>
        <taxon>Dicyphina</taxon>
        <taxon>Nesidiocoris</taxon>
    </lineage>
</organism>
<dbReference type="Pfam" id="PF12259">
    <property type="entry name" value="Baculo_F"/>
    <property type="match status" value="1"/>
</dbReference>
<dbReference type="GO" id="GO:0006508">
    <property type="term" value="P:proteolysis"/>
    <property type="evidence" value="ECO:0007669"/>
    <property type="project" value="UniProtKB-KW"/>
</dbReference>
<dbReference type="GO" id="GO:0004519">
    <property type="term" value="F:endonuclease activity"/>
    <property type="evidence" value="ECO:0007669"/>
    <property type="project" value="UniProtKB-KW"/>
</dbReference>
<keyword evidence="11" id="KW-1185">Reference proteome</keyword>
<dbReference type="FunFam" id="3.30.70.270:FF:000020">
    <property type="entry name" value="Transposon Tf2-6 polyprotein-like Protein"/>
    <property type="match status" value="1"/>
</dbReference>
<evidence type="ECO:0000256" key="8">
    <source>
        <dbReference type="ARBA" id="ARBA00022918"/>
    </source>
</evidence>
<accession>A0A6H5G7C4</accession>
<dbReference type="SUPFAM" id="SSF56672">
    <property type="entry name" value="DNA/RNA polymerases"/>
    <property type="match status" value="1"/>
</dbReference>
<gene>
    <name evidence="10" type="ORF">NTEN_LOCUS4559</name>
</gene>
<evidence type="ECO:0000256" key="7">
    <source>
        <dbReference type="ARBA" id="ARBA00022801"/>
    </source>
</evidence>
<dbReference type="GO" id="GO:0003964">
    <property type="term" value="F:RNA-directed DNA polymerase activity"/>
    <property type="evidence" value="ECO:0007669"/>
    <property type="project" value="UniProtKB-KW"/>
</dbReference>
<proteinExistence type="predicted"/>
<protein>
    <recommendedName>
        <fullName evidence="1">RNA-directed DNA polymerase</fullName>
        <ecNumber evidence="1">2.7.7.49</ecNumber>
    </recommendedName>
</protein>
<keyword evidence="6" id="KW-0255">Endonuclease</keyword>
<dbReference type="EMBL" id="CADCXU010006729">
    <property type="protein sequence ID" value="CAA9998276.1"/>
    <property type="molecule type" value="Genomic_DNA"/>
</dbReference>
<evidence type="ECO:0000256" key="3">
    <source>
        <dbReference type="ARBA" id="ARBA00022679"/>
    </source>
</evidence>
<dbReference type="Gene3D" id="3.30.70.270">
    <property type="match status" value="2"/>
</dbReference>
<dbReference type="Pfam" id="PF17917">
    <property type="entry name" value="RT_RNaseH"/>
    <property type="match status" value="1"/>
</dbReference>
<dbReference type="InterPro" id="IPR043128">
    <property type="entry name" value="Rev_trsase/Diguanyl_cyclase"/>
</dbReference>
<dbReference type="OrthoDB" id="6382339at2759"/>
<dbReference type="PROSITE" id="PS50878">
    <property type="entry name" value="RT_POL"/>
    <property type="match status" value="1"/>
</dbReference>
<keyword evidence="8" id="KW-0695">RNA-directed DNA polymerase</keyword>
<evidence type="ECO:0000259" key="9">
    <source>
        <dbReference type="PROSITE" id="PS50878"/>
    </source>
</evidence>
<feature type="domain" description="Reverse transcriptase" evidence="9">
    <location>
        <begin position="228"/>
        <end position="412"/>
    </location>
</feature>
<dbReference type="FunFam" id="3.10.20.370:FF:000001">
    <property type="entry name" value="Retrovirus-related Pol polyprotein from transposon 17.6-like protein"/>
    <property type="match status" value="1"/>
</dbReference>
<dbReference type="InterPro" id="IPR022048">
    <property type="entry name" value="Envelope_fusion-like"/>
</dbReference>
<evidence type="ECO:0000313" key="11">
    <source>
        <dbReference type="Proteomes" id="UP000479000"/>
    </source>
</evidence>
<keyword evidence="2" id="KW-0645">Protease</keyword>
<evidence type="ECO:0000256" key="2">
    <source>
        <dbReference type="ARBA" id="ARBA00022670"/>
    </source>
</evidence>
<evidence type="ECO:0000256" key="6">
    <source>
        <dbReference type="ARBA" id="ARBA00022759"/>
    </source>
</evidence>
<dbReference type="PANTHER" id="PTHR37984">
    <property type="entry name" value="PROTEIN CBG26694"/>
    <property type="match status" value="1"/>
</dbReference>
<dbReference type="CDD" id="cd01647">
    <property type="entry name" value="RT_LTR"/>
    <property type="match status" value="1"/>
</dbReference>
<dbReference type="PANTHER" id="PTHR37984:SF5">
    <property type="entry name" value="PROTEIN NYNRIN-LIKE"/>
    <property type="match status" value="1"/>
</dbReference>
<dbReference type="GO" id="GO:0008233">
    <property type="term" value="F:peptidase activity"/>
    <property type="evidence" value="ECO:0007669"/>
    <property type="project" value="UniProtKB-KW"/>
</dbReference>
<dbReference type="InterPro" id="IPR000477">
    <property type="entry name" value="RT_dom"/>
</dbReference>
<keyword evidence="5" id="KW-0540">Nuclease</keyword>
<dbReference type="FunFam" id="3.10.10.10:FF:000007">
    <property type="entry name" value="Retrovirus-related Pol polyprotein from transposon 17.6-like Protein"/>
    <property type="match status" value="1"/>
</dbReference>
<dbReference type="Proteomes" id="UP000479000">
    <property type="component" value="Unassembled WGS sequence"/>
</dbReference>
<evidence type="ECO:0000256" key="5">
    <source>
        <dbReference type="ARBA" id="ARBA00022722"/>
    </source>
</evidence>
<dbReference type="InterPro" id="IPR041373">
    <property type="entry name" value="RT_RNaseH"/>
</dbReference>
<sequence length="1289" mass="147726">MFYFHDRFDMLLGMDHLKTIKAQIDFANNKIITPKTEIEINYLDLVKSEQPALNQPSQKIAPRAFSQIKVPVKNMKNGEGVIPYFKQGSLEIPECLVKVENGECYLGILNTDVKEITLTVKEPLPVEIIEFSEPPSKTPNLNLYDSRKYQLDLNKIRTDHMNAEERHKILNLVKEYKDVFHCDGNILSCTDKVSHQIRTTDEIPVYTRNYRYPEALKGEIDNQIKDMLAQGIIRPSSSPWNSPLWIVPKKLDHSNIQKYRIVIDYRSLNQKTISDKYPLPNITELLDQLGRSMYFSCLDLKSGFHQIPMHPDSIEKTAFSTGNGHYEMLRMPMGTKNSPATFQRLMDNVLRGLQGEICSVFLDDIIVFSKSLDEHILRLKKIFDRLRESKLRIQLDKTTFLETSCIYLGHLITKDGVKPNPAKIEAITKYPLPTNTKQIKGFLGLLGYYRKFIKNFAAVTKPLTQRLKKGATINPKDPDFVECFERCKLLLVNEPILQYPDFEKPFNLTTDASNIAIAGILSQNTKGGDLPIAYASRVLSDSEKNLSTIEKECLAVVWATHHFRPYLFGRKFKIFTDHRPLQWLFSLKEPSSKLFRWRLKLEEYDYEIHYKKGTANANADALSRVEIQNNETNSPNSPNSPSIDYLTDPEQVRQILGWEQCSTPPIHVDPRTIISDPDEIQRVIGEKLENAGVENDTMSVIDELVNRRHDELVQDRSDQSLVVNLDESDRLTEDSSVAPTVHSNYEGNTTFAIPISDKPVNHSNHQILKSELIDLKELTSFRVFVGTVKNLIDHHRILLDVILDAVQDIDNSLTFCKLGALHPSIISPHDLSAELRKISEFYPGRLLPFHGEMFFDLQPFVKTKCAIGTDEIIYFLDVPIVDQENFELLQLYPIPTESDSSWLTTVPSANYVLKSGSSFQPLKENCVQGNPYLCAEHLIKHTPIECEINIFSGNNLNHCNYVKLIIQNNYVELIPEINQHLLVFPTEEKLTIKNEKEIEIRTLRGVFLLNSNQNFGQRAMYVSTNRSVIVIRFDNGNHNVSTTAILKKRVRFDKNMDLPNTCTSFIIIVTTYHLSIEFTIDHYSTNDIVSTNKSANQFLSIDQNPKAPPLIGRRRRYSFETEGFIFIEHRGLQVLQISFPPGSFKTIIRLTGCLPKRKRVVEQTIYNRFVDAQAVETVTASRAKPNLAVREFSRLFRILSVFGRTVKGFRGSRLVRWKRVLFVFANIHSARAVSSPKIRICGSTDERSQTTVRSRMLRRWKPSRRMLFTNVCVRSRMDVIGSSLGGYAP</sequence>
<dbReference type="InterPro" id="IPR043502">
    <property type="entry name" value="DNA/RNA_pol_sf"/>
</dbReference>
<dbReference type="Gene3D" id="3.10.10.10">
    <property type="entry name" value="HIV Type 1 Reverse Transcriptase, subunit A, domain 1"/>
    <property type="match status" value="1"/>
</dbReference>
<reference evidence="10 11" key="1">
    <citation type="submission" date="2020-02" db="EMBL/GenBank/DDBJ databases">
        <authorList>
            <person name="Ferguson B K."/>
        </authorList>
    </citation>
    <scope>NUCLEOTIDE SEQUENCE [LARGE SCALE GENOMIC DNA]</scope>
</reference>
<keyword evidence="3" id="KW-0808">Transferase</keyword>
<dbReference type="Pfam" id="PF00078">
    <property type="entry name" value="RVT_1"/>
    <property type="match status" value="1"/>
</dbReference>
<keyword evidence="4" id="KW-0548">Nucleotidyltransferase</keyword>
<dbReference type="EC" id="2.7.7.49" evidence="1"/>
<name>A0A6H5G7C4_9HEMI</name>
<evidence type="ECO:0000313" key="10">
    <source>
        <dbReference type="EMBL" id="CAA9998276.1"/>
    </source>
</evidence>
<evidence type="ECO:0000256" key="4">
    <source>
        <dbReference type="ARBA" id="ARBA00022695"/>
    </source>
</evidence>
<keyword evidence="7" id="KW-0378">Hydrolase</keyword>
<dbReference type="CDD" id="cd09274">
    <property type="entry name" value="RNase_HI_RT_Ty3"/>
    <property type="match status" value="1"/>
</dbReference>
<dbReference type="InterPro" id="IPR050951">
    <property type="entry name" value="Retrovirus_Pol_polyprotein"/>
</dbReference>
<evidence type="ECO:0000256" key="1">
    <source>
        <dbReference type="ARBA" id="ARBA00012493"/>
    </source>
</evidence>